<evidence type="ECO:0000256" key="4">
    <source>
        <dbReference type="ARBA" id="ARBA00022496"/>
    </source>
</evidence>
<dbReference type="PROSITE" id="PS50983">
    <property type="entry name" value="FE_B12_PBP"/>
    <property type="match status" value="1"/>
</dbReference>
<dbReference type="GO" id="GO:0030288">
    <property type="term" value="C:outer membrane-bounded periplasmic space"/>
    <property type="evidence" value="ECO:0007669"/>
    <property type="project" value="TreeGrafter"/>
</dbReference>
<name>A0A5C4XJV6_9HYPH</name>
<dbReference type="InterPro" id="IPR002491">
    <property type="entry name" value="ABC_transptr_periplasmic_BD"/>
</dbReference>
<feature type="signal peptide" evidence="6">
    <location>
        <begin position="1"/>
        <end position="23"/>
    </location>
</feature>
<dbReference type="EMBL" id="VDMN01000002">
    <property type="protein sequence ID" value="TNM63587.1"/>
    <property type="molecule type" value="Genomic_DNA"/>
</dbReference>
<comment type="subcellular location">
    <subcellularLocation>
        <location evidence="1">Cell envelope</location>
    </subcellularLocation>
</comment>
<comment type="similarity">
    <text evidence="2">Belongs to the bacterial solute-binding protein 8 family.</text>
</comment>
<dbReference type="GO" id="GO:1901678">
    <property type="term" value="P:iron coordination entity transport"/>
    <property type="evidence" value="ECO:0007669"/>
    <property type="project" value="UniProtKB-ARBA"/>
</dbReference>
<keyword evidence="4" id="KW-0408">Iron</keyword>
<accession>A0A5C4XJV6</accession>
<dbReference type="Proteomes" id="UP000311605">
    <property type="component" value="Unassembled WGS sequence"/>
</dbReference>
<evidence type="ECO:0000256" key="1">
    <source>
        <dbReference type="ARBA" id="ARBA00004196"/>
    </source>
</evidence>
<proteinExistence type="inferred from homology"/>
<comment type="caution">
    <text evidence="8">The sequence shown here is derived from an EMBL/GenBank/DDBJ whole genome shotgun (WGS) entry which is preliminary data.</text>
</comment>
<dbReference type="RefSeq" id="WP_139676495.1">
    <property type="nucleotide sequence ID" value="NZ_VDMN01000002.1"/>
</dbReference>
<keyword evidence="9" id="KW-1185">Reference proteome</keyword>
<keyword evidence="3" id="KW-0813">Transport</keyword>
<keyword evidence="4" id="KW-0410">Iron transport</keyword>
<dbReference type="AlphaFoldDB" id="A0A5C4XJV6"/>
<dbReference type="InterPro" id="IPR051313">
    <property type="entry name" value="Bact_iron-sidero_bind"/>
</dbReference>
<evidence type="ECO:0000256" key="5">
    <source>
        <dbReference type="ARBA" id="ARBA00022729"/>
    </source>
</evidence>
<evidence type="ECO:0000256" key="6">
    <source>
        <dbReference type="SAM" id="SignalP"/>
    </source>
</evidence>
<gene>
    <name evidence="8" type="ORF">FHP24_12345</name>
</gene>
<keyword evidence="4" id="KW-0406">Ion transport</keyword>
<evidence type="ECO:0000313" key="8">
    <source>
        <dbReference type="EMBL" id="TNM63587.1"/>
    </source>
</evidence>
<dbReference type="PANTHER" id="PTHR30532:SF1">
    <property type="entry name" value="IRON(3+)-HYDROXAMATE-BINDING PROTEIN FHUD"/>
    <property type="match status" value="1"/>
</dbReference>
<dbReference type="Pfam" id="PF01497">
    <property type="entry name" value="Peripla_BP_2"/>
    <property type="match status" value="1"/>
</dbReference>
<evidence type="ECO:0000256" key="2">
    <source>
        <dbReference type="ARBA" id="ARBA00008814"/>
    </source>
</evidence>
<feature type="chain" id="PRO_5023085741" evidence="6">
    <location>
        <begin position="24"/>
        <end position="318"/>
    </location>
</feature>
<dbReference type="PANTHER" id="PTHR30532">
    <property type="entry name" value="IRON III DICITRATE-BINDING PERIPLASMIC PROTEIN"/>
    <property type="match status" value="1"/>
</dbReference>
<keyword evidence="5 6" id="KW-0732">Signal</keyword>
<feature type="domain" description="Fe/B12 periplasmic-binding" evidence="7">
    <location>
        <begin position="47"/>
        <end position="318"/>
    </location>
</feature>
<evidence type="ECO:0000313" key="9">
    <source>
        <dbReference type="Proteomes" id="UP000311605"/>
    </source>
</evidence>
<reference evidence="8 9" key="1">
    <citation type="submission" date="2019-06" db="EMBL/GenBank/DDBJ databases">
        <title>The draft genome of Rhizobium smilacinae PTYR-5.</title>
        <authorList>
            <person name="Liu L."/>
            <person name="Li L."/>
            <person name="Zhang X."/>
        </authorList>
    </citation>
    <scope>NUCLEOTIDE SEQUENCE [LARGE SCALE GENOMIC DNA]</scope>
    <source>
        <strain evidence="8 9">PTYR-5</strain>
    </source>
</reference>
<evidence type="ECO:0000259" key="7">
    <source>
        <dbReference type="PROSITE" id="PS50983"/>
    </source>
</evidence>
<protein>
    <submittedName>
        <fullName evidence="8">ABC transporter substrate-binding protein</fullName>
    </submittedName>
</protein>
<dbReference type="Gene3D" id="3.40.50.1980">
    <property type="entry name" value="Nitrogenase molybdenum iron protein domain"/>
    <property type="match status" value="2"/>
</dbReference>
<sequence length="318" mass="34776">MISSRGQAVVCAALMMASFFLSVSSVSGRSITDDAGRIVDVPDRPLRIISLDDADLTVPLLELGVIPIASLGRLSRDGRHFLRSSLTLTGLDFDNTGMAFLGLQPIDVERVASLKPDLIVTLKGRPTPAEQLQAIAPAIVIDDIRRGPDGVYDILAELTGRQDALKILRRRYAAQVEHLRRLAGDNPPMVSVIAATSDGKISVEHSYGSMGLVLREAGFPSPKLTETIAENSGAVFSPEALPEFDADVIFDTFRNDRNETARDAEKRMEAMMPDYCRFLRACRNGRYYFLPRDEAKSTTYAARMMAVAMLSGIISSRP</sequence>
<organism evidence="8 9">
    <name type="scientific">Aliirhizobium smilacinae</name>
    <dbReference type="NCBI Taxonomy" id="1395944"/>
    <lineage>
        <taxon>Bacteria</taxon>
        <taxon>Pseudomonadati</taxon>
        <taxon>Pseudomonadota</taxon>
        <taxon>Alphaproteobacteria</taxon>
        <taxon>Hyphomicrobiales</taxon>
        <taxon>Rhizobiaceae</taxon>
        <taxon>Aliirhizobium</taxon>
    </lineage>
</organism>
<evidence type="ECO:0000256" key="3">
    <source>
        <dbReference type="ARBA" id="ARBA00022448"/>
    </source>
</evidence>
<dbReference type="OrthoDB" id="9793175at2"/>
<dbReference type="SUPFAM" id="SSF53807">
    <property type="entry name" value="Helical backbone' metal receptor"/>
    <property type="match status" value="1"/>
</dbReference>